<comment type="caution">
    <text evidence="1">The sequence shown here is derived from an EMBL/GenBank/DDBJ whole genome shotgun (WGS) entry which is preliminary data.</text>
</comment>
<reference evidence="1 2" key="1">
    <citation type="submission" date="2019-09" db="EMBL/GenBank/DDBJ databases">
        <title>Pimelobacter sp. isolated from Paulinella.</title>
        <authorList>
            <person name="Jeong S.E."/>
        </authorList>
    </citation>
    <scope>NUCLEOTIDE SEQUENCE [LARGE SCALE GENOMIC DNA]</scope>
    <source>
        <strain evidence="1 2">Pch-N</strain>
    </source>
</reference>
<protein>
    <submittedName>
        <fullName evidence="1">Uncharacterized protein</fullName>
    </submittedName>
</protein>
<evidence type="ECO:0000313" key="1">
    <source>
        <dbReference type="EMBL" id="KAB2813204.1"/>
    </source>
</evidence>
<dbReference type="EMBL" id="WBVM01000001">
    <property type="protein sequence ID" value="KAB2813204.1"/>
    <property type="molecule type" value="Genomic_DNA"/>
</dbReference>
<dbReference type="RefSeq" id="WP_151580501.1">
    <property type="nucleotide sequence ID" value="NZ_WBVM01000001.1"/>
</dbReference>
<gene>
    <name evidence="1" type="ORF">F9L07_16135</name>
</gene>
<name>A0A7J5E5L6_NOCSI</name>
<organism evidence="1 2">
    <name type="scientific">Nocardioides simplex</name>
    <name type="common">Arthrobacter simplex</name>
    <dbReference type="NCBI Taxonomy" id="2045"/>
    <lineage>
        <taxon>Bacteria</taxon>
        <taxon>Bacillati</taxon>
        <taxon>Actinomycetota</taxon>
        <taxon>Actinomycetes</taxon>
        <taxon>Propionibacteriales</taxon>
        <taxon>Nocardioidaceae</taxon>
        <taxon>Pimelobacter</taxon>
    </lineage>
</organism>
<evidence type="ECO:0000313" key="2">
    <source>
        <dbReference type="Proteomes" id="UP000449906"/>
    </source>
</evidence>
<proteinExistence type="predicted"/>
<sequence>MATTYTHSFTVSVPRLALLRFQVAAALRRGTGIDDRALASIRRGLDERWIAHVLLHGFDGGGGCRAELALDIDWDRYELAMRRGHSMVEIDEGWRDRVAPEVDEAVVEFVDFCRSKSLRREWRVGYSGLVTSTLRAHVDRELGFEPAPPIAWAGTGHSIDFRVRELEDLGGRLRLVD</sequence>
<dbReference type="Proteomes" id="UP000449906">
    <property type="component" value="Unassembled WGS sequence"/>
</dbReference>
<dbReference type="AlphaFoldDB" id="A0A7J5E5L6"/>
<accession>A0A7J5E5L6</accession>